<dbReference type="InterPro" id="IPR003156">
    <property type="entry name" value="DHHA1_dom"/>
</dbReference>
<keyword evidence="6 14" id="KW-0547">Nucleotide-binding</keyword>
<proteinExistence type="inferred from homology"/>
<comment type="similarity">
    <text evidence="2 14">Belongs to the class-II aminoacyl-tRNA synthetase family.</text>
</comment>
<dbReference type="Gene3D" id="3.30.54.20">
    <property type="match status" value="1"/>
</dbReference>
<dbReference type="InterPro" id="IPR018165">
    <property type="entry name" value="Ala-tRNA-synth_IIc_core"/>
</dbReference>
<dbReference type="GO" id="GO:0000049">
    <property type="term" value="F:tRNA binding"/>
    <property type="evidence" value="ECO:0007669"/>
    <property type="project" value="UniProtKB-KW"/>
</dbReference>
<gene>
    <name evidence="14" type="primary">alaS</name>
    <name evidence="17" type="ORF">SAMN02745885_01549</name>
</gene>
<evidence type="ECO:0000256" key="14">
    <source>
        <dbReference type="HAMAP-Rule" id="MF_00036"/>
    </source>
</evidence>
<keyword evidence="3 14" id="KW-0820">tRNA-binding</keyword>
<evidence type="ECO:0000259" key="16">
    <source>
        <dbReference type="PROSITE" id="PS50860"/>
    </source>
</evidence>
<keyword evidence="8 14" id="KW-0067">ATP-binding</keyword>
<evidence type="ECO:0000256" key="6">
    <source>
        <dbReference type="ARBA" id="ARBA00022741"/>
    </source>
</evidence>
<dbReference type="FunFam" id="3.10.310.40:FF:000001">
    <property type="entry name" value="Alanine--tRNA ligase"/>
    <property type="match status" value="1"/>
</dbReference>
<dbReference type="Gene3D" id="6.10.250.550">
    <property type="match status" value="1"/>
</dbReference>
<evidence type="ECO:0000256" key="9">
    <source>
        <dbReference type="ARBA" id="ARBA00022884"/>
    </source>
</evidence>
<dbReference type="PROSITE" id="PS50860">
    <property type="entry name" value="AA_TRNA_LIGASE_II_ALA"/>
    <property type="match status" value="1"/>
</dbReference>
<evidence type="ECO:0000256" key="10">
    <source>
        <dbReference type="ARBA" id="ARBA00022917"/>
    </source>
</evidence>
<dbReference type="Gene3D" id="3.30.980.10">
    <property type="entry name" value="Threonyl-trna Synthetase, Chain A, domain 2"/>
    <property type="match status" value="1"/>
</dbReference>
<dbReference type="SUPFAM" id="SSF55186">
    <property type="entry name" value="ThrRS/AlaRS common domain"/>
    <property type="match status" value="1"/>
</dbReference>
<dbReference type="FunFam" id="3.30.930.10:FF:000004">
    <property type="entry name" value="Alanine--tRNA ligase"/>
    <property type="match status" value="1"/>
</dbReference>
<feature type="binding site" evidence="14">
    <location>
        <position position="574"/>
    </location>
    <ligand>
        <name>Zn(2+)</name>
        <dbReference type="ChEBI" id="CHEBI:29105"/>
    </ligand>
</feature>
<reference evidence="18" key="1">
    <citation type="submission" date="2017-02" db="EMBL/GenBank/DDBJ databases">
        <authorList>
            <person name="Varghese N."/>
            <person name="Submissions S."/>
        </authorList>
    </citation>
    <scope>NUCLEOTIDE SEQUENCE [LARGE SCALE GENOMIC DNA]</scope>
    <source>
        <strain evidence="18">DSM 16521</strain>
    </source>
</reference>
<comment type="subcellular location">
    <subcellularLocation>
        <location evidence="1 14">Cytoplasm</location>
    </subcellularLocation>
</comment>
<dbReference type="InterPro" id="IPR023033">
    <property type="entry name" value="Ala_tRNA_ligase_euk/bac"/>
</dbReference>
<dbReference type="Pfam" id="PF01411">
    <property type="entry name" value="tRNA-synt_2c"/>
    <property type="match status" value="1"/>
</dbReference>
<dbReference type="PANTHER" id="PTHR11777">
    <property type="entry name" value="ALANYL-TRNA SYNTHETASE"/>
    <property type="match status" value="1"/>
</dbReference>
<evidence type="ECO:0000256" key="4">
    <source>
        <dbReference type="ARBA" id="ARBA00022598"/>
    </source>
</evidence>
<dbReference type="Gene3D" id="2.40.30.130">
    <property type="match status" value="1"/>
</dbReference>
<keyword evidence="11 14" id="KW-0030">Aminoacyl-tRNA synthetase</keyword>
<dbReference type="InterPro" id="IPR012947">
    <property type="entry name" value="tRNA_SAD"/>
</dbReference>
<keyword evidence="15" id="KW-0175">Coiled coil</keyword>
<keyword evidence="18" id="KW-1185">Reference proteome</keyword>
<dbReference type="GO" id="GO:0045892">
    <property type="term" value="P:negative regulation of DNA-templated transcription"/>
    <property type="evidence" value="ECO:0007669"/>
    <property type="project" value="TreeGrafter"/>
</dbReference>
<dbReference type="GO" id="GO:0016740">
    <property type="term" value="F:transferase activity"/>
    <property type="evidence" value="ECO:0007669"/>
    <property type="project" value="UniProtKB-ARBA"/>
</dbReference>
<dbReference type="SUPFAM" id="SSF101353">
    <property type="entry name" value="Putative anticodon-binding domain of alanyl-tRNA synthetase (AlaRS)"/>
    <property type="match status" value="1"/>
</dbReference>
<feature type="binding site" evidence="14">
    <location>
        <position position="570"/>
    </location>
    <ligand>
        <name>Zn(2+)</name>
        <dbReference type="ChEBI" id="CHEBI:29105"/>
    </ligand>
</feature>
<evidence type="ECO:0000256" key="1">
    <source>
        <dbReference type="ARBA" id="ARBA00004496"/>
    </source>
</evidence>
<dbReference type="PRINTS" id="PR00980">
    <property type="entry name" value="TRNASYNTHALA"/>
</dbReference>
<keyword evidence="7 14" id="KW-0862">Zinc</keyword>
<feature type="coiled-coil region" evidence="15">
    <location>
        <begin position="710"/>
        <end position="765"/>
    </location>
</feature>
<dbReference type="InterPro" id="IPR045864">
    <property type="entry name" value="aa-tRNA-synth_II/BPL/LPL"/>
</dbReference>
<dbReference type="GO" id="GO:0008270">
    <property type="term" value="F:zinc ion binding"/>
    <property type="evidence" value="ECO:0007669"/>
    <property type="project" value="UniProtKB-UniRule"/>
</dbReference>
<comment type="domain">
    <text evidence="14">Consists of three domains; the N-terminal catalytic domain, the editing domain and the C-terminal C-Ala domain. The editing domain removes incorrectly charged amino acids, while the C-Ala domain, along with tRNA(Ala), serves as a bridge to cooperatively bring together the editing and aminoacylation centers thus stimulating deacylation of misacylated tRNAs.</text>
</comment>
<dbReference type="FunFam" id="2.40.30.130:FF:000001">
    <property type="entry name" value="Alanine--tRNA ligase"/>
    <property type="match status" value="1"/>
</dbReference>
<dbReference type="AlphaFoldDB" id="A0A1T4Q6D2"/>
<dbReference type="Proteomes" id="UP000189933">
    <property type="component" value="Unassembled WGS sequence"/>
</dbReference>
<dbReference type="RefSeq" id="WP_078665614.1">
    <property type="nucleotide sequence ID" value="NZ_FUXM01000016.1"/>
</dbReference>
<dbReference type="GO" id="GO:0006419">
    <property type="term" value="P:alanyl-tRNA aminoacylation"/>
    <property type="evidence" value="ECO:0007669"/>
    <property type="project" value="UniProtKB-UniRule"/>
</dbReference>
<protein>
    <recommendedName>
        <fullName evidence="14">Alanine--tRNA ligase</fullName>
        <ecNumber evidence="14">6.1.1.7</ecNumber>
    </recommendedName>
    <alternativeName>
        <fullName evidence="14">Alanyl-tRNA synthetase</fullName>
        <shortName evidence="14">AlaRS</shortName>
    </alternativeName>
</protein>
<organism evidence="17 18">
    <name type="scientific">Carboxydocella sporoproducens DSM 16521</name>
    <dbReference type="NCBI Taxonomy" id="1121270"/>
    <lineage>
        <taxon>Bacteria</taxon>
        <taxon>Bacillati</taxon>
        <taxon>Bacillota</taxon>
        <taxon>Clostridia</taxon>
        <taxon>Eubacteriales</taxon>
        <taxon>Clostridiales Family XVI. Incertae Sedis</taxon>
        <taxon>Carboxydocella</taxon>
    </lineage>
</organism>
<evidence type="ECO:0000256" key="3">
    <source>
        <dbReference type="ARBA" id="ARBA00022555"/>
    </source>
</evidence>
<dbReference type="Gene3D" id="3.30.930.10">
    <property type="entry name" value="Bira Bifunctional Protein, Domain 2"/>
    <property type="match status" value="1"/>
</dbReference>
<dbReference type="GO" id="GO:0005829">
    <property type="term" value="C:cytosol"/>
    <property type="evidence" value="ECO:0007669"/>
    <property type="project" value="TreeGrafter"/>
</dbReference>
<dbReference type="GO" id="GO:0004813">
    <property type="term" value="F:alanine-tRNA ligase activity"/>
    <property type="evidence" value="ECO:0007669"/>
    <property type="project" value="UniProtKB-UniRule"/>
</dbReference>
<dbReference type="SMART" id="SM00863">
    <property type="entry name" value="tRNA_SAD"/>
    <property type="match status" value="1"/>
</dbReference>
<evidence type="ECO:0000256" key="11">
    <source>
        <dbReference type="ARBA" id="ARBA00023146"/>
    </source>
</evidence>
<dbReference type="InterPro" id="IPR002318">
    <property type="entry name" value="Ala-tRNA-lgiase_IIc"/>
</dbReference>
<dbReference type="FunFam" id="3.30.980.10:FF:000004">
    <property type="entry name" value="Alanine--tRNA ligase, cytoplasmic"/>
    <property type="match status" value="1"/>
</dbReference>
<dbReference type="InterPro" id="IPR050058">
    <property type="entry name" value="Ala-tRNA_ligase"/>
</dbReference>
<dbReference type="OrthoDB" id="9803884at2"/>
<dbReference type="InterPro" id="IPR018164">
    <property type="entry name" value="Ala-tRNA-synth_IIc_N"/>
</dbReference>
<dbReference type="PANTHER" id="PTHR11777:SF9">
    <property type="entry name" value="ALANINE--TRNA LIGASE, CYTOPLASMIC"/>
    <property type="match status" value="1"/>
</dbReference>
<evidence type="ECO:0000256" key="15">
    <source>
        <dbReference type="SAM" id="Coils"/>
    </source>
</evidence>
<keyword evidence="4 14" id="KW-0436">Ligase</keyword>
<comment type="function">
    <text evidence="12 14">Catalyzes the attachment of alanine to tRNA(Ala) in a two-step reaction: alanine is first activated by ATP to form Ala-AMP and then transferred to the acceptor end of tRNA(Ala). Also edits incorrectly charged Ser-tRNA(Ala) and Gly-tRNA(Ala) via its editing domain.</text>
</comment>
<evidence type="ECO:0000256" key="8">
    <source>
        <dbReference type="ARBA" id="ARBA00022840"/>
    </source>
</evidence>
<evidence type="ECO:0000256" key="13">
    <source>
        <dbReference type="ARBA" id="ARBA00048300"/>
    </source>
</evidence>
<dbReference type="Pfam" id="PF07973">
    <property type="entry name" value="tRNA_SAD"/>
    <property type="match status" value="1"/>
</dbReference>
<feature type="domain" description="Alanyl-transfer RNA synthetases family profile" evidence="16">
    <location>
        <begin position="2"/>
        <end position="715"/>
    </location>
</feature>
<dbReference type="EC" id="6.1.1.7" evidence="14"/>
<keyword evidence="10 14" id="KW-0648">Protein biosynthesis</keyword>
<dbReference type="Gene3D" id="3.10.310.40">
    <property type="match status" value="1"/>
</dbReference>
<dbReference type="InterPro" id="IPR018163">
    <property type="entry name" value="Thr/Ala-tRNA-synth_IIc_edit"/>
</dbReference>
<dbReference type="EMBL" id="FUXM01000016">
    <property type="protein sequence ID" value="SJZ99256.1"/>
    <property type="molecule type" value="Genomic_DNA"/>
</dbReference>
<dbReference type="HAMAP" id="MF_00036_B">
    <property type="entry name" value="Ala_tRNA_synth_B"/>
    <property type="match status" value="1"/>
</dbReference>
<dbReference type="InterPro" id="IPR009000">
    <property type="entry name" value="Transl_B-barrel_sf"/>
</dbReference>
<keyword evidence="9 14" id="KW-0694">RNA-binding</keyword>
<name>A0A1T4Q6D2_9FIRM</name>
<dbReference type="InterPro" id="IPR018162">
    <property type="entry name" value="Ala-tRNA-ligase_IIc_anticod-bd"/>
</dbReference>
<evidence type="ECO:0000256" key="5">
    <source>
        <dbReference type="ARBA" id="ARBA00022723"/>
    </source>
</evidence>
<comment type="catalytic activity">
    <reaction evidence="13 14">
        <text>tRNA(Ala) + L-alanine + ATP = L-alanyl-tRNA(Ala) + AMP + diphosphate</text>
        <dbReference type="Rhea" id="RHEA:12540"/>
        <dbReference type="Rhea" id="RHEA-COMP:9657"/>
        <dbReference type="Rhea" id="RHEA-COMP:9923"/>
        <dbReference type="ChEBI" id="CHEBI:30616"/>
        <dbReference type="ChEBI" id="CHEBI:33019"/>
        <dbReference type="ChEBI" id="CHEBI:57972"/>
        <dbReference type="ChEBI" id="CHEBI:78442"/>
        <dbReference type="ChEBI" id="CHEBI:78497"/>
        <dbReference type="ChEBI" id="CHEBI:456215"/>
        <dbReference type="EC" id="6.1.1.7"/>
    </reaction>
</comment>
<dbReference type="FunFam" id="3.30.54.20:FF:000001">
    <property type="entry name" value="Alanine--tRNA ligase"/>
    <property type="match status" value="1"/>
</dbReference>
<keyword evidence="5 14" id="KW-0479">Metal-binding</keyword>
<feature type="binding site" evidence="14">
    <location>
        <position position="672"/>
    </location>
    <ligand>
        <name>Zn(2+)</name>
        <dbReference type="ChEBI" id="CHEBI:29105"/>
    </ligand>
</feature>
<evidence type="ECO:0000256" key="2">
    <source>
        <dbReference type="ARBA" id="ARBA00008226"/>
    </source>
</evidence>
<accession>A0A1T4Q6D2</accession>
<dbReference type="SUPFAM" id="SSF50447">
    <property type="entry name" value="Translation proteins"/>
    <property type="match status" value="1"/>
</dbReference>
<feature type="binding site" evidence="14">
    <location>
        <position position="676"/>
    </location>
    <ligand>
        <name>Zn(2+)</name>
        <dbReference type="ChEBI" id="CHEBI:29105"/>
    </ligand>
</feature>
<dbReference type="GO" id="GO:0005524">
    <property type="term" value="F:ATP binding"/>
    <property type="evidence" value="ECO:0007669"/>
    <property type="project" value="UniProtKB-UniRule"/>
</dbReference>
<dbReference type="GO" id="GO:0002161">
    <property type="term" value="F:aminoacyl-tRNA deacylase activity"/>
    <property type="evidence" value="ECO:0007669"/>
    <property type="project" value="TreeGrafter"/>
</dbReference>
<dbReference type="SUPFAM" id="SSF55681">
    <property type="entry name" value="Class II aaRS and biotin synthetases"/>
    <property type="match status" value="1"/>
</dbReference>
<evidence type="ECO:0000256" key="12">
    <source>
        <dbReference type="ARBA" id="ARBA00024779"/>
    </source>
</evidence>
<comment type="cofactor">
    <cofactor evidence="14">
        <name>Zn(2+)</name>
        <dbReference type="ChEBI" id="CHEBI:29105"/>
    </cofactor>
    <text evidence="14">Binds 1 zinc ion per subunit.</text>
</comment>
<keyword evidence="14" id="KW-0963">Cytoplasm</keyword>
<dbReference type="CDD" id="cd00673">
    <property type="entry name" value="AlaRS_core"/>
    <property type="match status" value="1"/>
</dbReference>
<sequence length="887" mass="98373">MLTGNQIREKFLSYFERQGHARIASSSLVPHNDPTLLFTNAGMNQFKDVFLGLEQRPYRRATTAQKCVRAGGKHNDLDTVGRTARHHTFFEMLGNFSFGDYFKRDAIRFAWEFLTEELGLPKERLYATIYLDDEEAFQLWQEIAGLPPEKIIRLGEKDNFWAMGDTGPCGPCSEILIDRGEEFRCDAPECFIGKCDCDRWLEIWNLVFMQYNRDADGTMTPLPRPSIDTGMGLERITSVIQNVSSNYETDLLLPYIKAVEEICGQPYQRDERGFPFRVIADHARSCTFLVGDGVLPSNEGRGYVLRRILRRAVRFGKILGINRPFLYELVAVVAREMGDAYPEVREKADYIARVIKLEEERFHVTLNEGMALVEQMIAEIKAAGGQEISGQQAFLLYDTYGFPLDLTEDAAAEHGLTVDKESFARAMAEQRERARAARGEGAYLTRVQELWAELGNKMGATPFLGYQHLEATANVVALIVEEQQVETVASGQEVQIVLNETPFYAESGGQVGDRGWITAPDLKVRVTDTRKSVNGLIVHIGEVEEGVIREGMLVEARVDRESRLATARNHSATHLLHKALKQVLGDHVNQAGSLVAPDRLRFDFNHLQAVTAGELRRIEDEVNAQILAALPINTEECSLAEARERGATALFGEKYGDVVRMVAMGDYSLELCGGTHLTNTAQIGLFKIVSESGIGAGLRRIEAVTGTGVLALVRQQEEELEQLAAVLKTQPAELVRRAEQVQAQIKELEKEVEQLKQQLAVREVADLLNQVSKVRDVKVLAARVAVPDAESLRNLGDLLKDKLGSGVVVLAATNQERVNFVAMVTRDLLGRGLHAGNIIREVARAAGGGGGGRPDMAQAGGKDPARTDAALQLVYSLVEQQLSQQLV</sequence>
<dbReference type="GO" id="GO:0140096">
    <property type="term" value="F:catalytic activity, acting on a protein"/>
    <property type="evidence" value="ECO:0007669"/>
    <property type="project" value="UniProtKB-ARBA"/>
</dbReference>
<evidence type="ECO:0000256" key="7">
    <source>
        <dbReference type="ARBA" id="ARBA00022833"/>
    </source>
</evidence>
<evidence type="ECO:0000313" key="17">
    <source>
        <dbReference type="EMBL" id="SJZ99256.1"/>
    </source>
</evidence>
<dbReference type="NCBIfam" id="TIGR00344">
    <property type="entry name" value="alaS"/>
    <property type="match status" value="1"/>
</dbReference>
<dbReference type="Pfam" id="PF02272">
    <property type="entry name" value="DHHA1"/>
    <property type="match status" value="1"/>
</dbReference>
<evidence type="ECO:0000313" key="18">
    <source>
        <dbReference type="Proteomes" id="UP000189933"/>
    </source>
</evidence>